<comment type="caution">
    <text evidence="2">The sequence shown here is derived from an EMBL/GenBank/DDBJ whole genome shotgun (WGS) entry which is preliminary data.</text>
</comment>
<dbReference type="RefSeq" id="WP_171321472.1">
    <property type="nucleotide sequence ID" value="NZ_JABFBC010000001.1"/>
</dbReference>
<keyword evidence="1" id="KW-0732">Signal</keyword>
<reference evidence="2 3" key="1">
    <citation type="submission" date="2020-05" db="EMBL/GenBank/DDBJ databases">
        <title>Gimesia benthica sp. nov., a novel planctomycete isolated from a deep-sea water sample of the Northwest Indian Ocean.</title>
        <authorList>
            <person name="Wang J."/>
            <person name="Ruan C."/>
            <person name="Song L."/>
            <person name="Zhu Y."/>
            <person name="Li A."/>
            <person name="Zheng X."/>
            <person name="Wang L."/>
            <person name="Lu Z."/>
            <person name="Huang Y."/>
            <person name="Du W."/>
            <person name="Zhou Y."/>
            <person name="Huang L."/>
            <person name="Dai X."/>
        </authorList>
    </citation>
    <scope>NUCLEOTIDE SEQUENCE [LARGE SCALE GENOMIC DNA]</scope>
    <source>
        <strain evidence="2 3">YYQ-30</strain>
    </source>
</reference>
<gene>
    <name evidence="2" type="ORF">HMH01_00615</name>
</gene>
<evidence type="ECO:0000313" key="3">
    <source>
        <dbReference type="Proteomes" id="UP000572377"/>
    </source>
</evidence>
<proteinExistence type="predicted"/>
<protein>
    <submittedName>
        <fullName evidence="2">Uncharacterized protein</fullName>
    </submittedName>
</protein>
<dbReference type="AlphaFoldDB" id="A0A849KX09"/>
<feature type="signal peptide" evidence="1">
    <location>
        <begin position="1"/>
        <end position="22"/>
    </location>
</feature>
<accession>A0A849KX09</accession>
<dbReference type="Proteomes" id="UP000572377">
    <property type="component" value="Unassembled WGS sequence"/>
</dbReference>
<keyword evidence="3" id="KW-1185">Reference proteome</keyword>
<feature type="chain" id="PRO_5032741255" evidence="1">
    <location>
        <begin position="23"/>
        <end position="102"/>
    </location>
</feature>
<name>A0A849KX09_9RHOB</name>
<evidence type="ECO:0000313" key="2">
    <source>
        <dbReference type="EMBL" id="NNU78927.1"/>
    </source>
</evidence>
<evidence type="ECO:0000256" key="1">
    <source>
        <dbReference type="SAM" id="SignalP"/>
    </source>
</evidence>
<dbReference type="EMBL" id="JABFBC010000001">
    <property type="protein sequence ID" value="NNU78927.1"/>
    <property type="molecule type" value="Genomic_DNA"/>
</dbReference>
<organism evidence="2 3">
    <name type="scientific">Halovulum dunhuangense</name>
    <dbReference type="NCBI Taxonomy" id="1505036"/>
    <lineage>
        <taxon>Bacteria</taxon>
        <taxon>Pseudomonadati</taxon>
        <taxon>Pseudomonadota</taxon>
        <taxon>Alphaproteobacteria</taxon>
        <taxon>Rhodobacterales</taxon>
        <taxon>Paracoccaceae</taxon>
        <taxon>Halovulum</taxon>
    </lineage>
</organism>
<sequence length="102" mass="10512">MKLKFIAACLTLACTAPLPAFAQGRPCGDRDAIVDHLRDRFGEERVSAGLSASNGILEVFVSATTGSWTILVTTPAGQTCLVAAGEAWENAPLPAGITGQPA</sequence>